<reference evidence="2 3" key="1">
    <citation type="submission" date="2024-02" db="EMBL/GenBank/DDBJ databases">
        <title>Deinococcus carri NBRC 110142.</title>
        <authorList>
            <person name="Ichikawa N."/>
            <person name="Katano-Makiyama Y."/>
            <person name="Hidaka K."/>
        </authorList>
    </citation>
    <scope>NUCLEOTIDE SEQUENCE [LARGE SCALE GENOMIC DNA]</scope>
    <source>
        <strain evidence="2 3">NBRC 110142</strain>
    </source>
</reference>
<dbReference type="EMBL" id="BAABRP010000018">
    <property type="protein sequence ID" value="GAA5514498.1"/>
    <property type="molecule type" value="Genomic_DNA"/>
</dbReference>
<feature type="chain" id="PRO_5046887492" description="DUF4384 domain-containing protein" evidence="1">
    <location>
        <begin position="21"/>
        <end position="117"/>
    </location>
</feature>
<evidence type="ECO:0000313" key="3">
    <source>
        <dbReference type="Proteomes" id="UP001401887"/>
    </source>
</evidence>
<feature type="signal peptide" evidence="1">
    <location>
        <begin position="1"/>
        <end position="20"/>
    </location>
</feature>
<gene>
    <name evidence="2" type="ORF">Dcar01_03254</name>
</gene>
<protein>
    <recommendedName>
        <fullName evidence="4">DUF4384 domain-containing protein</fullName>
    </recommendedName>
</protein>
<organism evidence="2 3">
    <name type="scientific">Deinococcus carri</name>
    <dbReference type="NCBI Taxonomy" id="1211323"/>
    <lineage>
        <taxon>Bacteria</taxon>
        <taxon>Thermotogati</taxon>
        <taxon>Deinococcota</taxon>
        <taxon>Deinococci</taxon>
        <taxon>Deinococcales</taxon>
        <taxon>Deinococcaceae</taxon>
        <taxon>Deinococcus</taxon>
    </lineage>
</organism>
<evidence type="ECO:0000256" key="1">
    <source>
        <dbReference type="SAM" id="SignalP"/>
    </source>
</evidence>
<accession>A0ABP9WAY3</accession>
<sequence>MNPRFLLLALALAGLSPASAAPGPDVLRLHAGQTTTANGAQITLLRFSDSRCPPRAYCILAGNVTAKVFVRKGPSARLYTLFLPGQAVNTPGGKLNLTAATRAERGQPRPVLTFTLD</sequence>
<evidence type="ECO:0008006" key="4">
    <source>
        <dbReference type="Google" id="ProtNLM"/>
    </source>
</evidence>
<dbReference type="Proteomes" id="UP001401887">
    <property type="component" value="Unassembled WGS sequence"/>
</dbReference>
<keyword evidence="3" id="KW-1185">Reference proteome</keyword>
<comment type="caution">
    <text evidence="2">The sequence shown here is derived from an EMBL/GenBank/DDBJ whole genome shotgun (WGS) entry which is preliminary data.</text>
</comment>
<keyword evidence="1" id="KW-0732">Signal</keyword>
<proteinExistence type="predicted"/>
<dbReference type="RefSeq" id="WP_345467260.1">
    <property type="nucleotide sequence ID" value="NZ_BAABRP010000018.1"/>
</dbReference>
<evidence type="ECO:0000313" key="2">
    <source>
        <dbReference type="EMBL" id="GAA5514498.1"/>
    </source>
</evidence>
<name>A0ABP9WAY3_9DEIO</name>